<dbReference type="SUPFAM" id="SSF46785">
    <property type="entry name" value="Winged helix' DNA-binding domain"/>
    <property type="match status" value="1"/>
</dbReference>
<dbReference type="Gene3D" id="2.40.50.100">
    <property type="match status" value="2"/>
</dbReference>
<name>A0A975R9B4_9GAMM</name>
<dbReference type="PROSITE" id="PS51866">
    <property type="entry name" value="MOP"/>
    <property type="match status" value="2"/>
</dbReference>
<gene>
    <name evidence="8" type="ORF">KEF85_12160</name>
</gene>
<sequence>MAKTENSSSCVQGEIRLATVLDQSIFDLMRAIDGCGSINQAAKQLGLSYKSAWTIIERANNQSAKTLITSETGGVKGGGTSLTPAGRILLNLFTKLEAQHQQFLLQLNQTVEADAEVLMLLKPLNIKTSAANQMFGVVTQLSKGPVHTEVLVKLKGGAKVCASLSHTEAEALALEPSSEVLALINQNEISLFVGPEKWRFSARNQLLGIISRVHLDEVNAEIVIYLAGGDSFSALVTRHSALNMGLKPGMQCRAIFKSNAILLARLG</sequence>
<feature type="domain" description="Mop" evidence="7">
    <location>
        <begin position="199"/>
        <end position="265"/>
    </location>
</feature>
<keyword evidence="3 5" id="KW-0500">Molybdenum</keyword>
<dbReference type="InterPro" id="IPR008995">
    <property type="entry name" value="Mo/tungstate-bd_C_term_dom"/>
</dbReference>
<reference evidence="8" key="1">
    <citation type="submission" date="2021-04" db="EMBL/GenBank/DDBJ databases">
        <title>Draft genome sequence data of methanotrophic Methylovulum sp. strain S1L and Methylomonas sp. strain S2AM isolated from boreal lake water columns.</title>
        <authorList>
            <person name="Rissanen A.J."/>
            <person name="Mangayil R."/>
            <person name="Svenning M.M."/>
            <person name="Khanongnuch R."/>
        </authorList>
    </citation>
    <scope>NUCLEOTIDE SEQUENCE</scope>
    <source>
        <strain evidence="8">S2AM</strain>
    </source>
</reference>
<evidence type="ECO:0000259" key="7">
    <source>
        <dbReference type="PROSITE" id="PS51866"/>
    </source>
</evidence>
<evidence type="ECO:0000256" key="6">
    <source>
        <dbReference type="PIRSR" id="PIRSR005763-1"/>
    </source>
</evidence>
<dbReference type="Proteomes" id="UP000676649">
    <property type="component" value="Chromosome"/>
</dbReference>
<dbReference type="GO" id="GO:0015689">
    <property type="term" value="P:molybdate ion transport"/>
    <property type="evidence" value="ECO:0007669"/>
    <property type="project" value="UniProtKB-UniRule"/>
</dbReference>
<dbReference type="InterPro" id="IPR000847">
    <property type="entry name" value="LysR_HTH_N"/>
</dbReference>
<dbReference type="GO" id="GO:0003700">
    <property type="term" value="F:DNA-binding transcription factor activity"/>
    <property type="evidence" value="ECO:0007669"/>
    <property type="project" value="InterPro"/>
</dbReference>
<dbReference type="PANTHER" id="PTHR30432:SF1">
    <property type="entry name" value="DNA-BINDING TRANSCRIPTIONAL DUAL REGULATOR MODE"/>
    <property type="match status" value="1"/>
</dbReference>
<keyword evidence="9" id="KW-1185">Reference proteome</keyword>
<evidence type="ECO:0000256" key="3">
    <source>
        <dbReference type="ARBA" id="ARBA00022505"/>
    </source>
</evidence>
<dbReference type="InterPro" id="IPR036390">
    <property type="entry name" value="WH_DNA-bd_sf"/>
</dbReference>
<evidence type="ECO:0000256" key="2">
    <source>
        <dbReference type="ARBA" id="ARBA00022448"/>
    </source>
</evidence>
<dbReference type="InterPro" id="IPR005116">
    <property type="entry name" value="Transp-assoc_OB_typ1"/>
</dbReference>
<evidence type="ECO:0000256" key="5">
    <source>
        <dbReference type="PIRNR" id="PIRNR005763"/>
    </source>
</evidence>
<keyword evidence="4" id="KW-0677">Repeat</keyword>
<feature type="region of interest" description="Required for dimer formation and molybdate binding" evidence="6">
    <location>
        <begin position="128"/>
        <end position="136"/>
    </location>
</feature>
<dbReference type="InterPro" id="IPR036388">
    <property type="entry name" value="WH-like_DNA-bd_sf"/>
</dbReference>
<keyword evidence="2 5" id="KW-0813">Transport</keyword>
<evidence type="ECO:0000256" key="4">
    <source>
        <dbReference type="ARBA" id="ARBA00022737"/>
    </source>
</evidence>
<evidence type="ECO:0000256" key="1">
    <source>
        <dbReference type="ARBA" id="ARBA00008110"/>
    </source>
</evidence>
<dbReference type="Pfam" id="PF03459">
    <property type="entry name" value="TOBE"/>
    <property type="match status" value="2"/>
</dbReference>
<evidence type="ECO:0000313" key="8">
    <source>
        <dbReference type="EMBL" id="QWF70098.1"/>
    </source>
</evidence>
<protein>
    <submittedName>
        <fullName evidence="8">TOBE domain-containing protein</fullName>
    </submittedName>
</protein>
<dbReference type="AlphaFoldDB" id="A0A975R9B4"/>
<evidence type="ECO:0000313" key="9">
    <source>
        <dbReference type="Proteomes" id="UP000676649"/>
    </source>
</evidence>
<dbReference type="RefSeq" id="WP_215580933.1">
    <property type="nucleotide sequence ID" value="NZ_CP073754.1"/>
</dbReference>
<dbReference type="SUPFAM" id="SSF50331">
    <property type="entry name" value="MOP-like"/>
    <property type="match status" value="2"/>
</dbReference>
<accession>A0A975R9B4</accession>
<dbReference type="Pfam" id="PF00126">
    <property type="entry name" value="HTH_1"/>
    <property type="match status" value="1"/>
</dbReference>
<comment type="similarity">
    <text evidence="1 5">Belongs to the ModE family.</text>
</comment>
<dbReference type="InterPro" id="IPR016462">
    <property type="entry name" value="ModE"/>
</dbReference>
<dbReference type="GO" id="GO:0030151">
    <property type="term" value="F:molybdenum ion binding"/>
    <property type="evidence" value="ECO:0007669"/>
    <property type="project" value="UniProtKB-UniRule"/>
</dbReference>
<dbReference type="PIRSF" id="PIRSF005763">
    <property type="entry name" value="Txn_reg_ModE"/>
    <property type="match status" value="1"/>
</dbReference>
<dbReference type="InterPro" id="IPR051815">
    <property type="entry name" value="Molybdate_resp_trans_reg"/>
</dbReference>
<organism evidence="8 9">
    <name type="scientific">Methylomonas paludis</name>
    <dbReference type="NCBI Taxonomy" id="1173101"/>
    <lineage>
        <taxon>Bacteria</taxon>
        <taxon>Pseudomonadati</taxon>
        <taxon>Pseudomonadota</taxon>
        <taxon>Gammaproteobacteria</taxon>
        <taxon>Methylococcales</taxon>
        <taxon>Methylococcaceae</taxon>
        <taxon>Methylomonas</taxon>
    </lineage>
</organism>
<dbReference type="KEGG" id="mpad:KEF85_12160"/>
<proteinExistence type="inferred from homology"/>
<dbReference type="InterPro" id="IPR004606">
    <property type="entry name" value="Mop_domain"/>
</dbReference>
<dbReference type="PANTHER" id="PTHR30432">
    <property type="entry name" value="TRANSCRIPTIONAL REGULATOR MODE"/>
    <property type="match status" value="1"/>
</dbReference>
<dbReference type="Gene3D" id="1.10.10.10">
    <property type="entry name" value="Winged helix-like DNA-binding domain superfamily/Winged helix DNA-binding domain"/>
    <property type="match status" value="1"/>
</dbReference>
<dbReference type="EMBL" id="CP073754">
    <property type="protein sequence ID" value="QWF70098.1"/>
    <property type="molecule type" value="Genomic_DNA"/>
</dbReference>
<feature type="domain" description="Mop" evidence="7">
    <location>
        <begin position="127"/>
        <end position="193"/>
    </location>
</feature>